<dbReference type="PANTHER" id="PTHR33795:SF1">
    <property type="entry name" value="INSERTION ELEMENT IS150 PROTEIN INSJ"/>
    <property type="match status" value="1"/>
</dbReference>
<accession>A0A976RQX3</accession>
<dbReference type="EMBL" id="CP093360">
    <property type="protein sequence ID" value="UQS86168.1"/>
    <property type="molecule type" value="Genomic_DNA"/>
</dbReference>
<evidence type="ECO:0000259" key="2">
    <source>
        <dbReference type="Pfam" id="PF13518"/>
    </source>
</evidence>
<dbReference type="InterPro" id="IPR052057">
    <property type="entry name" value="IS150/IS1296_orfA-like"/>
</dbReference>
<dbReference type="Proteomes" id="UP000831181">
    <property type="component" value="Plasmid p1unnamed"/>
</dbReference>
<keyword evidence="4" id="KW-1185">Reference proteome</keyword>
<dbReference type="SUPFAM" id="SSF48295">
    <property type="entry name" value="TrpR-like"/>
    <property type="match status" value="1"/>
</dbReference>
<protein>
    <submittedName>
        <fullName evidence="3">Transposase</fullName>
    </submittedName>
</protein>
<evidence type="ECO:0000313" key="4">
    <source>
        <dbReference type="Proteomes" id="UP000831181"/>
    </source>
</evidence>
<keyword evidence="3" id="KW-0614">Plasmid</keyword>
<reference evidence="3" key="1">
    <citation type="journal article" date="2022" name="Int. J. Syst. Evol. Microbiol.">
        <title>Apilactobacillus apisilvae sp. nov., Nicolia spurrieriana gen. nov. sp. nov., Bombilactobacillus folatiphilus sp. nov. and Bombilactobacillus thymidiniphilus sp. nov., four new lactic acid bacterial isolates from stingless bees Tetragonula carbonaria and Austroplebeia australis.</title>
        <authorList>
            <person name="Oliphant S.A."/>
            <person name="Watson-Haigh N.S."/>
            <person name="Sumby K.M."/>
            <person name="Gardner J."/>
            <person name="Groom S."/>
            <person name="Jiranek V."/>
        </authorList>
    </citation>
    <scope>NUCLEOTIDE SEQUENCE</scope>
    <source>
        <strain evidence="3">SGEP1_A5</strain>
    </source>
</reference>
<evidence type="ECO:0000313" key="3">
    <source>
        <dbReference type="EMBL" id="UQS86168.1"/>
    </source>
</evidence>
<comment type="similarity">
    <text evidence="1">Belongs to the IS150/IS1296 orfA family.</text>
</comment>
<sequence>MFKYSLEEKLTMITQYLHGIGSTTIAKQFGVKGSATILYWVKNYKKYGIDGLKTSIDKQIYTVKDRINILNWMKITKSSYPETDNHFSIRSPSLIWTWQINFELYGIDGLATRRDRVKMAK</sequence>
<dbReference type="AlphaFoldDB" id="A0A976RQX3"/>
<dbReference type="PANTHER" id="PTHR33795">
    <property type="entry name" value="INSERTION ELEMENT IS150 PROTEIN INSJ"/>
    <property type="match status" value="1"/>
</dbReference>
<feature type="domain" description="Insertion element IS150 protein InsJ-like helix-turn-helix" evidence="2">
    <location>
        <begin position="8"/>
        <end position="55"/>
    </location>
</feature>
<geneLocation type="plasmid" evidence="3 4">
    <name>p1unnamed</name>
</geneLocation>
<organism evidence="3 4">
    <name type="scientific">Nicoliella spurrieriana</name>
    <dbReference type="NCBI Taxonomy" id="2925830"/>
    <lineage>
        <taxon>Bacteria</taxon>
        <taxon>Bacillati</taxon>
        <taxon>Bacillota</taxon>
        <taxon>Bacilli</taxon>
        <taxon>Lactobacillales</taxon>
        <taxon>Lactobacillaceae</taxon>
        <taxon>Nicoliella</taxon>
    </lineage>
</organism>
<dbReference type="InterPro" id="IPR009057">
    <property type="entry name" value="Homeodomain-like_sf"/>
</dbReference>
<proteinExistence type="inferred from homology"/>
<dbReference type="KEGG" id="lbe:MOO44_00575"/>
<dbReference type="SUPFAM" id="SSF46689">
    <property type="entry name" value="Homeodomain-like"/>
    <property type="match status" value="1"/>
</dbReference>
<dbReference type="GO" id="GO:0043565">
    <property type="term" value="F:sequence-specific DNA binding"/>
    <property type="evidence" value="ECO:0007669"/>
    <property type="project" value="InterPro"/>
</dbReference>
<dbReference type="InterPro" id="IPR055247">
    <property type="entry name" value="InsJ-like_HTH"/>
</dbReference>
<gene>
    <name evidence="3" type="ORF">MOO44_00575</name>
</gene>
<evidence type="ECO:0000256" key="1">
    <source>
        <dbReference type="ARBA" id="ARBA00038232"/>
    </source>
</evidence>
<dbReference type="InterPro" id="IPR010921">
    <property type="entry name" value="Trp_repressor/repl_initiator"/>
</dbReference>
<dbReference type="RefSeq" id="WP_260115976.1">
    <property type="nucleotide sequence ID" value="NZ_CP093360.1"/>
</dbReference>
<dbReference type="Pfam" id="PF13518">
    <property type="entry name" value="HTH_28"/>
    <property type="match status" value="1"/>
</dbReference>
<name>A0A976RQX3_9LACO</name>